<dbReference type="Proteomes" id="UP000182034">
    <property type="component" value="Unassembled WGS sequence"/>
</dbReference>
<feature type="region of interest" description="Disordered" evidence="1">
    <location>
        <begin position="1"/>
        <end position="25"/>
    </location>
</feature>
<gene>
    <name evidence="2" type="ORF">SAMN05216324_10641</name>
</gene>
<proteinExistence type="predicted"/>
<dbReference type="AlphaFoldDB" id="A0A1K2INS5"/>
<dbReference type="STRING" id="1612149.SAMN05216324_10641"/>
<dbReference type="EMBL" id="FPKW01000006">
    <property type="protein sequence ID" value="SFZ94100.1"/>
    <property type="molecule type" value="Genomic_DNA"/>
</dbReference>
<organism evidence="2 3">
    <name type="scientific">Chryseobacterium limigenitum</name>
    <dbReference type="NCBI Taxonomy" id="1612149"/>
    <lineage>
        <taxon>Bacteria</taxon>
        <taxon>Pseudomonadati</taxon>
        <taxon>Bacteroidota</taxon>
        <taxon>Flavobacteriia</taxon>
        <taxon>Flavobacteriales</taxon>
        <taxon>Weeksellaceae</taxon>
        <taxon>Chryseobacterium group</taxon>
        <taxon>Chryseobacterium</taxon>
    </lineage>
</organism>
<keyword evidence="3" id="KW-1185">Reference proteome</keyword>
<accession>A0A1K2INS5</accession>
<protein>
    <submittedName>
        <fullName evidence="2">Uncharacterized protein</fullName>
    </submittedName>
</protein>
<name>A0A1K2INS5_9FLAO</name>
<evidence type="ECO:0000256" key="1">
    <source>
        <dbReference type="SAM" id="MobiDB-lite"/>
    </source>
</evidence>
<dbReference type="RefSeq" id="WP_170857291.1">
    <property type="nucleotide sequence ID" value="NZ_FPKW01000006.1"/>
</dbReference>
<evidence type="ECO:0000313" key="3">
    <source>
        <dbReference type="Proteomes" id="UP000182034"/>
    </source>
</evidence>
<evidence type="ECO:0000313" key="2">
    <source>
        <dbReference type="EMBL" id="SFZ94100.1"/>
    </source>
</evidence>
<sequence length="56" mass="5812">MKKLKQLSRKEIKSVSGAKGPVQDPISDVECGCTMAACVTGSNKDGSSRCSNSSCC</sequence>
<reference evidence="3" key="1">
    <citation type="submission" date="2016-10" db="EMBL/GenBank/DDBJ databases">
        <authorList>
            <person name="Varghese N."/>
            <person name="Submissions S."/>
        </authorList>
    </citation>
    <scope>NUCLEOTIDE SEQUENCE [LARGE SCALE GENOMIC DNA]</scope>
    <source>
        <strain evidence="3">SUR2</strain>
    </source>
</reference>